<reference evidence="2 3" key="1">
    <citation type="journal article" date="2021" name="Elife">
        <title>Chloroplast acquisition without the gene transfer in kleptoplastic sea slugs, Plakobranchus ocellatus.</title>
        <authorList>
            <person name="Maeda T."/>
            <person name="Takahashi S."/>
            <person name="Yoshida T."/>
            <person name="Shimamura S."/>
            <person name="Takaki Y."/>
            <person name="Nagai Y."/>
            <person name="Toyoda A."/>
            <person name="Suzuki Y."/>
            <person name="Arimoto A."/>
            <person name="Ishii H."/>
            <person name="Satoh N."/>
            <person name="Nishiyama T."/>
            <person name="Hasebe M."/>
            <person name="Maruyama T."/>
            <person name="Minagawa J."/>
            <person name="Obokata J."/>
            <person name="Shigenobu S."/>
        </authorList>
    </citation>
    <scope>NUCLEOTIDE SEQUENCE [LARGE SCALE GENOMIC DNA]</scope>
</reference>
<proteinExistence type="predicted"/>
<keyword evidence="3" id="KW-1185">Reference proteome</keyword>
<evidence type="ECO:0000313" key="2">
    <source>
        <dbReference type="EMBL" id="GFS22115.1"/>
    </source>
</evidence>
<comment type="caution">
    <text evidence="2">The sequence shown here is derived from an EMBL/GenBank/DDBJ whole genome shotgun (WGS) entry which is preliminary data.</text>
</comment>
<dbReference type="Gene3D" id="1.10.238.10">
    <property type="entry name" value="EF-hand"/>
    <property type="match status" value="1"/>
</dbReference>
<evidence type="ECO:0000256" key="1">
    <source>
        <dbReference type="SAM" id="SignalP"/>
    </source>
</evidence>
<feature type="chain" id="PRO_5043595966" description="EF-hand domain-containing protein" evidence="1">
    <location>
        <begin position="20"/>
        <end position="80"/>
    </location>
</feature>
<gene>
    <name evidence="2" type="ORF">ElyMa_003355300</name>
</gene>
<feature type="signal peptide" evidence="1">
    <location>
        <begin position="1"/>
        <end position="19"/>
    </location>
</feature>
<protein>
    <recommendedName>
        <fullName evidence="4">EF-hand domain-containing protein</fullName>
    </recommendedName>
</protein>
<keyword evidence="1" id="KW-0732">Signal</keyword>
<dbReference type="Proteomes" id="UP000762676">
    <property type="component" value="Unassembled WGS sequence"/>
</dbReference>
<dbReference type="InterPro" id="IPR018247">
    <property type="entry name" value="EF_Hand_1_Ca_BS"/>
</dbReference>
<dbReference type="AlphaFoldDB" id="A0AAV4JK53"/>
<dbReference type="EMBL" id="BMAT01006917">
    <property type="protein sequence ID" value="GFS22115.1"/>
    <property type="molecule type" value="Genomic_DNA"/>
</dbReference>
<evidence type="ECO:0000313" key="3">
    <source>
        <dbReference type="Proteomes" id="UP000762676"/>
    </source>
</evidence>
<name>A0AAV4JK53_9GAST</name>
<dbReference type="PROSITE" id="PS00018">
    <property type="entry name" value="EF_HAND_1"/>
    <property type="match status" value="1"/>
</dbReference>
<evidence type="ECO:0008006" key="4">
    <source>
        <dbReference type="Google" id="ProtNLM"/>
    </source>
</evidence>
<sequence length="80" mass="9518">MVIAPWFLLQLAVLGCVYSLQYHVRTNEKLGLDQQKQEPGSQELMLEITIDKLLRDDDVDDDGYIDYIEYRISNRRYHKK</sequence>
<accession>A0AAV4JK53</accession>
<organism evidence="2 3">
    <name type="scientific">Elysia marginata</name>
    <dbReference type="NCBI Taxonomy" id="1093978"/>
    <lineage>
        <taxon>Eukaryota</taxon>
        <taxon>Metazoa</taxon>
        <taxon>Spiralia</taxon>
        <taxon>Lophotrochozoa</taxon>
        <taxon>Mollusca</taxon>
        <taxon>Gastropoda</taxon>
        <taxon>Heterobranchia</taxon>
        <taxon>Euthyneura</taxon>
        <taxon>Panpulmonata</taxon>
        <taxon>Sacoglossa</taxon>
        <taxon>Placobranchoidea</taxon>
        <taxon>Plakobranchidae</taxon>
        <taxon>Elysia</taxon>
    </lineage>
</organism>